<accession>A0A3B1B917</accession>
<reference evidence="1" key="1">
    <citation type="submission" date="2018-06" db="EMBL/GenBank/DDBJ databases">
        <authorList>
            <person name="Zhirakovskaya E."/>
        </authorList>
    </citation>
    <scope>NUCLEOTIDE SEQUENCE</scope>
</reference>
<dbReference type="PROSITE" id="PS51257">
    <property type="entry name" value="PROKAR_LIPOPROTEIN"/>
    <property type="match status" value="1"/>
</dbReference>
<feature type="non-terminal residue" evidence="1">
    <location>
        <position position="100"/>
    </location>
</feature>
<dbReference type="EMBL" id="UOGA01000011">
    <property type="protein sequence ID" value="VAX14776.1"/>
    <property type="molecule type" value="Genomic_DNA"/>
</dbReference>
<organism evidence="1">
    <name type="scientific">hydrothermal vent metagenome</name>
    <dbReference type="NCBI Taxonomy" id="652676"/>
    <lineage>
        <taxon>unclassified sequences</taxon>
        <taxon>metagenomes</taxon>
        <taxon>ecological metagenomes</taxon>
    </lineage>
</organism>
<name>A0A3B1B917_9ZZZZ</name>
<protein>
    <submittedName>
        <fullName evidence="1">Uncharacterized protein</fullName>
    </submittedName>
</protein>
<dbReference type="AlphaFoldDB" id="A0A3B1B917"/>
<gene>
    <name evidence="1" type="ORF">MNBD_NITROSPINAE04-1230</name>
</gene>
<proteinExistence type="predicted"/>
<evidence type="ECO:0000313" key="1">
    <source>
        <dbReference type="EMBL" id="VAX14776.1"/>
    </source>
</evidence>
<sequence length="100" mass="11597">MRNFRPVIFSVLFVVTVALAISGCRLQYQGETFTLNILPGGAGELTVTYKNFGSEETESHYRNRDLDDIQRMFKDKKYARQALEKGVVIKKRRLDFVEYV</sequence>